<evidence type="ECO:0000256" key="2">
    <source>
        <dbReference type="ARBA" id="ARBA00022617"/>
    </source>
</evidence>
<dbReference type="GO" id="GO:0004601">
    <property type="term" value="F:peroxidase activity"/>
    <property type="evidence" value="ECO:0007669"/>
    <property type="project" value="UniProtKB-KW"/>
</dbReference>
<evidence type="ECO:0000256" key="3">
    <source>
        <dbReference type="ARBA" id="ARBA00022723"/>
    </source>
</evidence>
<evidence type="ECO:0000256" key="4">
    <source>
        <dbReference type="ARBA" id="ARBA00022729"/>
    </source>
</evidence>
<dbReference type="InterPro" id="IPR051395">
    <property type="entry name" value="Cytochrome_c_Peroxidase/MauG"/>
</dbReference>
<keyword evidence="8" id="KW-0472">Membrane</keyword>
<evidence type="ECO:0000256" key="1">
    <source>
        <dbReference type="ARBA" id="ARBA00004196"/>
    </source>
</evidence>
<dbReference type="Proteomes" id="UP001500552">
    <property type="component" value="Unassembled WGS sequence"/>
</dbReference>
<evidence type="ECO:0000313" key="10">
    <source>
        <dbReference type="EMBL" id="GAA4443970.1"/>
    </source>
</evidence>
<sequence>MAYKGLPTDKVKLMPVLLLMSMCLFAGIVLTSFKTETVRTNQVADTVRQSLIADMSKLKQQSQLLAVTLELLMQEQASLEQAQEAFYQVKQAYKKVEYMAEYLDPELAKRINGAPLPKVLVEEVNYQTLHFQKPSVRTFPPEGLQVLEELVFAEEVEPVIAKEAIVLAHGLQDAVSLLSGSLYQQPLSDKQILESLREQLVRVVAMGITGFDAPAAGCELAHVALALQPVLHAAQLYDSSLSGKAKTYSSKAVEQLQQAVLYLQQHPAFDTFDRLYFTRELADLAYAALTALQQELLPTAASVHKPVNDHASSLFSADFLQAAYFAKQDRREQKPELIELGKVLFFDPVLSANNERSCASCHVPSKAFTDGQARSIAFDFKGTVQRNSPTLLNSVFSNAYFWDSRAIYLQDQVPDVVVKSDELHGNYEEVVLKLQQSSEYRKLFKRAFSSQADNGLSTNTINRAIAAYVQSLVALNSPFDRYMRRETEQLGASAKRGYNLFMGKAACGTCHFAPTFNGTVPPRYLESETEVLGVTASADFAHPTLDEDLGRAGVIPADAWKHSFKTPTVRNAALTAPYMHNGAFAVLAEVVDFYDAGGGAGLGLDVPNQTLPDSPLNLTEGEKQDLIAFMESLTDTATVYAAPERLPQFPKKAGLNDRLIGGRY</sequence>
<evidence type="ECO:0000259" key="9">
    <source>
        <dbReference type="PROSITE" id="PS51007"/>
    </source>
</evidence>
<name>A0ABP8M5V0_9BACT</name>
<gene>
    <name evidence="10" type="ORF">GCM10023188_45280</name>
</gene>
<dbReference type="PANTHER" id="PTHR30600">
    <property type="entry name" value="CYTOCHROME C PEROXIDASE-RELATED"/>
    <property type="match status" value="1"/>
</dbReference>
<dbReference type="SUPFAM" id="SSF46626">
    <property type="entry name" value="Cytochrome c"/>
    <property type="match status" value="2"/>
</dbReference>
<reference evidence="11" key="1">
    <citation type="journal article" date="2019" name="Int. J. Syst. Evol. Microbiol.">
        <title>The Global Catalogue of Microorganisms (GCM) 10K type strain sequencing project: providing services to taxonomists for standard genome sequencing and annotation.</title>
        <authorList>
            <consortium name="The Broad Institute Genomics Platform"/>
            <consortium name="The Broad Institute Genome Sequencing Center for Infectious Disease"/>
            <person name="Wu L."/>
            <person name="Ma J."/>
        </authorList>
    </citation>
    <scope>NUCLEOTIDE SEQUENCE [LARGE SCALE GENOMIC DNA]</scope>
    <source>
        <strain evidence="11">JCM 17926</strain>
    </source>
</reference>
<dbReference type="PROSITE" id="PS51007">
    <property type="entry name" value="CYTC"/>
    <property type="match status" value="2"/>
</dbReference>
<keyword evidence="3 7" id="KW-0479">Metal-binding</keyword>
<proteinExistence type="predicted"/>
<feature type="transmembrane region" description="Helical" evidence="8">
    <location>
        <begin position="12"/>
        <end position="33"/>
    </location>
</feature>
<comment type="subcellular location">
    <subcellularLocation>
        <location evidence="1">Cell envelope</location>
    </subcellularLocation>
</comment>
<keyword evidence="11" id="KW-1185">Reference proteome</keyword>
<evidence type="ECO:0000256" key="5">
    <source>
        <dbReference type="ARBA" id="ARBA00023002"/>
    </source>
</evidence>
<feature type="domain" description="Cytochrome c" evidence="9">
    <location>
        <begin position="336"/>
        <end position="473"/>
    </location>
</feature>
<dbReference type="InterPro" id="IPR009056">
    <property type="entry name" value="Cyt_c-like_dom"/>
</dbReference>
<dbReference type="InterPro" id="IPR004852">
    <property type="entry name" value="Di-haem_cyt_c_peroxidsae"/>
</dbReference>
<keyword evidence="4" id="KW-0732">Signal</keyword>
<evidence type="ECO:0000256" key="7">
    <source>
        <dbReference type="PROSITE-ProRule" id="PRU00433"/>
    </source>
</evidence>
<evidence type="ECO:0000256" key="8">
    <source>
        <dbReference type="SAM" id="Phobius"/>
    </source>
</evidence>
<comment type="caution">
    <text evidence="10">The sequence shown here is derived from an EMBL/GenBank/DDBJ whole genome shotgun (WGS) entry which is preliminary data.</text>
</comment>
<dbReference type="PANTHER" id="PTHR30600:SF10">
    <property type="entry name" value="BLL6722 PROTEIN"/>
    <property type="match status" value="1"/>
</dbReference>
<keyword evidence="5" id="KW-0560">Oxidoreductase</keyword>
<protein>
    <submittedName>
        <fullName evidence="10">Cytochrome c peroxidase</fullName>
    </submittedName>
</protein>
<dbReference type="Gene3D" id="1.20.1420.20">
    <property type="entry name" value="M75 peptidase, HXXE motif"/>
    <property type="match status" value="1"/>
</dbReference>
<evidence type="ECO:0000256" key="6">
    <source>
        <dbReference type="ARBA" id="ARBA00023004"/>
    </source>
</evidence>
<dbReference type="Pfam" id="PF03150">
    <property type="entry name" value="CCP_MauG"/>
    <property type="match status" value="1"/>
</dbReference>
<accession>A0ABP8M5V0</accession>
<organism evidence="10 11">
    <name type="scientific">Pontibacter saemangeumensis</name>
    <dbReference type="NCBI Taxonomy" id="1084525"/>
    <lineage>
        <taxon>Bacteria</taxon>
        <taxon>Pseudomonadati</taxon>
        <taxon>Bacteroidota</taxon>
        <taxon>Cytophagia</taxon>
        <taxon>Cytophagales</taxon>
        <taxon>Hymenobacteraceae</taxon>
        <taxon>Pontibacter</taxon>
    </lineage>
</organism>
<keyword evidence="6 7" id="KW-0408">Iron</keyword>
<keyword evidence="8" id="KW-0812">Transmembrane</keyword>
<dbReference type="InterPro" id="IPR036909">
    <property type="entry name" value="Cyt_c-like_dom_sf"/>
</dbReference>
<keyword evidence="2 7" id="KW-0349">Heme</keyword>
<evidence type="ECO:0000313" key="11">
    <source>
        <dbReference type="Proteomes" id="UP001500552"/>
    </source>
</evidence>
<dbReference type="InterPro" id="IPR038352">
    <property type="entry name" value="Imelysin_sf"/>
</dbReference>
<feature type="domain" description="Cytochrome c" evidence="9">
    <location>
        <begin position="492"/>
        <end position="634"/>
    </location>
</feature>
<keyword evidence="8" id="KW-1133">Transmembrane helix</keyword>
<dbReference type="EMBL" id="BAABHC010000039">
    <property type="protein sequence ID" value="GAA4443970.1"/>
    <property type="molecule type" value="Genomic_DNA"/>
</dbReference>
<keyword evidence="10" id="KW-0575">Peroxidase</keyword>
<dbReference type="Gene3D" id="1.10.760.10">
    <property type="entry name" value="Cytochrome c-like domain"/>
    <property type="match status" value="2"/>
</dbReference>